<dbReference type="RefSeq" id="WP_282336216.1">
    <property type="nucleotide sequence ID" value="NZ_JASBRG010000007.1"/>
</dbReference>
<evidence type="ECO:0000313" key="3">
    <source>
        <dbReference type="Proteomes" id="UP001226434"/>
    </source>
</evidence>
<comment type="caution">
    <text evidence="2">The sequence shown here is derived from an EMBL/GenBank/DDBJ whole genome shotgun (WGS) entry which is preliminary data.</text>
</comment>
<feature type="domain" description="EfeO-type cupredoxin-like" evidence="1">
    <location>
        <begin position="32"/>
        <end position="121"/>
    </location>
</feature>
<gene>
    <name evidence="2" type="ORF">QJ048_20070</name>
</gene>
<dbReference type="CDD" id="cd13921">
    <property type="entry name" value="Amicyanin"/>
    <property type="match status" value="1"/>
</dbReference>
<name>A0ABT6RI00_9BACT</name>
<protein>
    <submittedName>
        <fullName evidence="2">Cupredoxin family copper-binding protein</fullName>
    </submittedName>
</protein>
<dbReference type="InterPro" id="IPR052721">
    <property type="entry name" value="ET_Amicyanin"/>
</dbReference>
<evidence type="ECO:0000259" key="1">
    <source>
        <dbReference type="Pfam" id="PF13473"/>
    </source>
</evidence>
<dbReference type="EMBL" id="JASBRG010000007">
    <property type="protein sequence ID" value="MDI3322096.1"/>
    <property type="molecule type" value="Genomic_DNA"/>
</dbReference>
<dbReference type="Gene3D" id="2.60.40.420">
    <property type="entry name" value="Cupredoxins - blue copper proteins"/>
    <property type="match status" value="1"/>
</dbReference>
<dbReference type="InterPro" id="IPR028096">
    <property type="entry name" value="EfeO_Cupredoxin"/>
</dbReference>
<organism evidence="2 3">
    <name type="scientific">Pinibacter soli</name>
    <dbReference type="NCBI Taxonomy" id="3044211"/>
    <lineage>
        <taxon>Bacteria</taxon>
        <taxon>Pseudomonadati</taxon>
        <taxon>Bacteroidota</taxon>
        <taxon>Chitinophagia</taxon>
        <taxon>Chitinophagales</taxon>
        <taxon>Chitinophagaceae</taxon>
        <taxon>Pinibacter</taxon>
    </lineage>
</organism>
<evidence type="ECO:0000313" key="2">
    <source>
        <dbReference type="EMBL" id="MDI3322096.1"/>
    </source>
</evidence>
<dbReference type="InterPro" id="IPR008972">
    <property type="entry name" value="Cupredoxin"/>
</dbReference>
<dbReference type="PANTHER" id="PTHR36507">
    <property type="entry name" value="BLL1555 PROTEIN"/>
    <property type="match status" value="1"/>
</dbReference>
<dbReference type="PROSITE" id="PS51257">
    <property type="entry name" value="PROKAR_LIPOPROTEIN"/>
    <property type="match status" value="1"/>
</dbReference>
<proteinExistence type="predicted"/>
<dbReference type="SUPFAM" id="SSF49503">
    <property type="entry name" value="Cupredoxins"/>
    <property type="match status" value="1"/>
</dbReference>
<sequence>MKSKLISAGFLVVLWSVLIVISCSKDNGYGSSSNNNNGNNQSNAVSIENMLYNPGNLTVKAGTTVSWTNNDNVDHTVTANDGSFDSGAIKTGSKYSHTFSTTGTFSYHCTFHADMKASVVVQ</sequence>
<dbReference type="Proteomes" id="UP001226434">
    <property type="component" value="Unassembled WGS sequence"/>
</dbReference>
<dbReference type="PANTHER" id="PTHR36507:SF1">
    <property type="entry name" value="BLL1555 PROTEIN"/>
    <property type="match status" value="1"/>
</dbReference>
<reference evidence="2 3" key="1">
    <citation type="submission" date="2023-05" db="EMBL/GenBank/DDBJ databases">
        <title>Genome sequence of Pinibacter sp. MAH-24.</title>
        <authorList>
            <person name="Huq M.A."/>
        </authorList>
    </citation>
    <scope>NUCLEOTIDE SEQUENCE [LARGE SCALE GENOMIC DNA]</scope>
    <source>
        <strain evidence="2 3">MAH-24</strain>
    </source>
</reference>
<dbReference type="InterPro" id="IPR035668">
    <property type="entry name" value="Amicyanin"/>
</dbReference>
<keyword evidence="3" id="KW-1185">Reference proteome</keyword>
<dbReference type="Pfam" id="PF13473">
    <property type="entry name" value="Cupredoxin_1"/>
    <property type="match status" value="1"/>
</dbReference>
<accession>A0ABT6RI00</accession>